<dbReference type="GO" id="GO:0046983">
    <property type="term" value="F:protein dimerization activity"/>
    <property type="evidence" value="ECO:0007669"/>
    <property type="project" value="InterPro"/>
</dbReference>
<dbReference type="EMBL" id="MAXA01000228">
    <property type="protein sequence ID" value="OHV25760.1"/>
    <property type="molecule type" value="Genomic_DNA"/>
</dbReference>
<proteinExistence type="predicted"/>
<dbReference type="GO" id="GO:0016020">
    <property type="term" value="C:membrane"/>
    <property type="evidence" value="ECO:0007669"/>
    <property type="project" value="InterPro"/>
</dbReference>
<comment type="caution">
    <text evidence="12">The sequence shown here is derived from an EMBL/GenBank/DDBJ whole genome shotgun (WGS) entry which is preliminary data.</text>
</comment>
<organism evidence="12 13">
    <name type="scientific">Parafrankia soli</name>
    <dbReference type="NCBI Taxonomy" id="2599596"/>
    <lineage>
        <taxon>Bacteria</taxon>
        <taxon>Bacillati</taxon>
        <taxon>Actinomycetota</taxon>
        <taxon>Actinomycetes</taxon>
        <taxon>Frankiales</taxon>
        <taxon>Frankiaceae</taxon>
        <taxon>Parafrankia</taxon>
    </lineage>
</organism>
<name>A0A1S1PVL9_9ACTN</name>
<feature type="transmembrane region" description="Helical" evidence="9">
    <location>
        <begin position="155"/>
        <end position="174"/>
    </location>
</feature>
<dbReference type="Pfam" id="PF07730">
    <property type="entry name" value="HisKA_3"/>
    <property type="match status" value="1"/>
</dbReference>
<dbReference type="Gene3D" id="1.20.5.1930">
    <property type="match status" value="1"/>
</dbReference>
<evidence type="ECO:0000256" key="7">
    <source>
        <dbReference type="ARBA" id="ARBA00022840"/>
    </source>
</evidence>
<reference evidence="13" key="1">
    <citation type="submission" date="2016-07" db="EMBL/GenBank/DDBJ databases">
        <title>Frankia sp. NRRL B-16219 Genome sequencing.</title>
        <authorList>
            <person name="Ghodhbane-Gtari F."/>
            <person name="Swanson E."/>
            <person name="Gueddou A."/>
            <person name="Louati M."/>
            <person name="Nouioui I."/>
            <person name="Hezbri K."/>
            <person name="Abebe-Akele F."/>
            <person name="Simpson S."/>
            <person name="Morris K."/>
            <person name="Thomas K."/>
            <person name="Gtari M."/>
            <person name="Tisa L.S."/>
        </authorList>
    </citation>
    <scope>NUCLEOTIDE SEQUENCE [LARGE SCALE GENOMIC DNA]</scope>
    <source>
        <strain evidence="13">NRRL B-16219</strain>
    </source>
</reference>
<feature type="transmembrane region" description="Helical" evidence="9">
    <location>
        <begin position="84"/>
        <end position="102"/>
    </location>
</feature>
<dbReference type="CDD" id="cd16917">
    <property type="entry name" value="HATPase_UhpB-NarQ-NarX-like"/>
    <property type="match status" value="1"/>
</dbReference>
<evidence type="ECO:0000256" key="9">
    <source>
        <dbReference type="SAM" id="Phobius"/>
    </source>
</evidence>
<dbReference type="RefSeq" id="WP_071065227.1">
    <property type="nucleotide sequence ID" value="NZ_MAXA01000228.1"/>
</dbReference>
<sequence>MTARRDARVGYRGGVRDLVRPLWEEPRPARPSTPGRRDWPLAAALTVAALTEGLLRADLPWRTWSVLLALALVPTLLWRRARPLAAVTIAFGASAVASVLTGGGVPQLNSMIFMLLLPYSLLRWGSGREAVTGAAVVLAAAAVCMISAATGAADAVGGAAVLLASFALGGAFRYRAGARLRELEQAKLLERERLARDLHDTVAHHVSAIAIRAQAGIATAPSSPAAAAEALRVIELEASRTLAEMRAMVRVLRRDEPAELAPNPTVADLERLAGQARSGPAVRVRIVGEVGNLPPSVGSAIYRLAQESITNARRHARHANHVEVVVSADDACVRLSVRDDGDTAALHPPPSPGYGLTGMIERARLLGGTCEAGPAPDRGWTVTATLPRAGWAT</sequence>
<evidence type="ECO:0000259" key="10">
    <source>
        <dbReference type="Pfam" id="PF02518"/>
    </source>
</evidence>
<dbReference type="GO" id="GO:0000155">
    <property type="term" value="F:phosphorelay sensor kinase activity"/>
    <property type="evidence" value="ECO:0007669"/>
    <property type="project" value="InterPro"/>
</dbReference>
<dbReference type="EC" id="2.7.13.3" evidence="2"/>
<keyword evidence="4" id="KW-0808">Transferase</keyword>
<dbReference type="InterPro" id="IPR011712">
    <property type="entry name" value="Sig_transdc_His_kin_sub3_dim/P"/>
</dbReference>
<dbReference type="InterPro" id="IPR050482">
    <property type="entry name" value="Sensor_HK_TwoCompSys"/>
</dbReference>
<keyword evidence="7" id="KW-0067">ATP-binding</keyword>
<dbReference type="AlphaFoldDB" id="A0A1S1PVL9"/>
<gene>
    <name evidence="12" type="ORF">BBK14_21725</name>
</gene>
<evidence type="ECO:0000256" key="8">
    <source>
        <dbReference type="ARBA" id="ARBA00023012"/>
    </source>
</evidence>
<keyword evidence="5" id="KW-0547">Nucleotide-binding</keyword>
<feature type="domain" description="Signal transduction histidine kinase subgroup 3 dimerisation and phosphoacceptor" evidence="11">
    <location>
        <begin position="190"/>
        <end position="255"/>
    </location>
</feature>
<evidence type="ECO:0000256" key="4">
    <source>
        <dbReference type="ARBA" id="ARBA00022679"/>
    </source>
</evidence>
<evidence type="ECO:0000256" key="5">
    <source>
        <dbReference type="ARBA" id="ARBA00022741"/>
    </source>
</evidence>
<dbReference type="Pfam" id="PF02518">
    <property type="entry name" value="HATPase_c"/>
    <property type="match status" value="1"/>
</dbReference>
<evidence type="ECO:0000256" key="3">
    <source>
        <dbReference type="ARBA" id="ARBA00022553"/>
    </source>
</evidence>
<evidence type="ECO:0000256" key="1">
    <source>
        <dbReference type="ARBA" id="ARBA00000085"/>
    </source>
</evidence>
<keyword evidence="9" id="KW-0812">Transmembrane</keyword>
<keyword evidence="9" id="KW-1133">Transmembrane helix</keyword>
<accession>A0A1S1PVL9</accession>
<dbReference type="PANTHER" id="PTHR24421:SF10">
    <property type="entry name" value="NITRATE_NITRITE SENSOR PROTEIN NARQ"/>
    <property type="match status" value="1"/>
</dbReference>
<evidence type="ECO:0000256" key="2">
    <source>
        <dbReference type="ARBA" id="ARBA00012438"/>
    </source>
</evidence>
<evidence type="ECO:0000259" key="11">
    <source>
        <dbReference type="Pfam" id="PF07730"/>
    </source>
</evidence>
<comment type="catalytic activity">
    <reaction evidence="1">
        <text>ATP + protein L-histidine = ADP + protein N-phospho-L-histidine.</text>
        <dbReference type="EC" id="2.7.13.3"/>
    </reaction>
</comment>
<dbReference type="InterPro" id="IPR036890">
    <property type="entry name" value="HATPase_C_sf"/>
</dbReference>
<dbReference type="Gene3D" id="3.30.565.10">
    <property type="entry name" value="Histidine kinase-like ATPase, C-terminal domain"/>
    <property type="match status" value="1"/>
</dbReference>
<dbReference type="GO" id="GO:0005524">
    <property type="term" value="F:ATP binding"/>
    <property type="evidence" value="ECO:0007669"/>
    <property type="project" value="UniProtKB-KW"/>
</dbReference>
<protein>
    <recommendedName>
        <fullName evidence="2">histidine kinase</fullName>
        <ecNumber evidence="2">2.7.13.3</ecNumber>
    </recommendedName>
</protein>
<dbReference type="InterPro" id="IPR003594">
    <property type="entry name" value="HATPase_dom"/>
</dbReference>
<keyword evidence="6 12" id="KW-0418">Kinase</keyword>
<feature type="transmembrane region" description="Helical" evidence="9">
    <location>
        <begin position="131"/>
        <end position="149"/>
    </location>
</feature>
<keyword evidence="8" id="KW-0902">Two-component regulatory system</keyword>
<dbReference type="Proteomes" id="UP000179769">
    <property type="component" value="Unassembled WGS sequence"/>
</dbReference>
<dbReference type="PANTHER" id="PTHR24421">
    <property type="entry name" value="NITRATE/NITRITE SENSOR PROTEIN NARX-RELATED"/>
    <property type="match status" value="1"/>
</dbReference>
<dbReference type="SUPFAM" id="SSF55874">
    <property type="entry name" value="ATPase domain of HSP90 chaperone/DNA topoisomerase II/histidine kinase"/>
    <property type="match status" value="1"/>
</dbReference>
<keyword evidence="3" id="KW-0597">Phosphoprotein</keyword>
<keyword evidence="9" id="KW-0472">Membrane</keyword>
<dbReference type="OrthoDB" id="227596at2"/>
<evidence type="ECO:0000313" key="12">
    <source>
        <dbReference type="EMBL" id="OHV25760.1"/>
    </source>
</evidence>
<evidence type="ECO:0000313" key="13">
    <source>
        <dbReference type="Proteomes" id="UP000179769"/>
    </source>
</evidence>
<feature type="domain" description="Histidine kinase/HSP90-like ATPase" evidence="10">
    <location>
        <begin position="300"/>
        <end position="388"/>
    </location>
</feature>
<keyword evidence="13" id="KW-1185">Reference proteome</keyword>
<evidence type="ECO:0000256" key="6">
    <source>
        <dbReference type="ARBA" id="ARBA00022777"/>
    </source>
</evidence>